<dbReference type="InterPro" id="IPR017853">
    <property type="entry name" value="GH"/>
</dbReference>
<dbReference type="AlphaFoldDB" id="A0AAW7JN18"/>
<reference evidence="8" key="2">
    <citation type="submission" date="2023-08" db="EMBL/GenBank/DDBJ databases">
        <title>Identification and characterization of horizontal gene transfer across gut microbiota members of farm animals based on homology search.</title>
        <authorList>
            <person name="Schwarzerova J."/>
            <person name="Nykrynova M."/>
            <person name="Jureckova K."/>
            <person name="Cejkova D."/>
            <person name="Rychlik I."/>
        </authorList>
    </citation>
    <scope>NUCLEOTIDE SEQUENCE</scope>
    <source>
        <strain evidence="8">ET15</strain>
        <strain evidence="7">ET37</strain>
    </source>
</reference>
<dbReference type="SUPFAM" id="SSF51445">
    <property type="entry name" value="(Trans)glycosidases"/>
    <property type="match status" value="1"/>
</dbReference>
<dbReference type="GO" id="GO:0031218">
    <property type="term" value="F:arabinogalactan endo-1,4-beta-galactosidase activity"/>
    <property type="evidence" value="ECO:0007669"/>
    <property type="project" value="UniProtKB-EC"/>
</dbReference>
<keyword evidence="9" id="KW-1185">Reference proteome</keyword>
<dbReference type="Proteomes" id="UP001167831">
    <property type="component" value="Unassembled WGS sequence"/>
</dbReference>
<evidence type="ECO:0000313" key="8">
    <source>
        <dbReference type="EMBL" id="MDN0026197.1"/>
    </source>
</evidence>
<evidence type="ECO:0000256" key="6">
    <source>
        <dbReference type="RuleBase" id="RU361192"/>
    </source>
</evidence>
<dbReference type="GO" id="GO:0045490">
    <property type="term" value="P:pectin catabolic process"/>
    <property type="evidence" value="ECO:0007669"/>
    <property type="project" value="TreeGrafter"/>
</dbReference>
<dbReference type="EMBL" id="JAUEIE010000013">
    <property type="protein sequence ID" value="MDN0023518.1"/>
    <property type="molecule type" value="Genomic_DNA"/>
</dbReference>
<evidence type="ECO:0000313" key="7">
    <source>
        <dbReference type="EMBL" id="MDN0023518.1"/>
    </source>
</evidence>
<dbReference type="Proteomes" id="UP001168478">
    <property type="component" value="Unassembled WGS sequence"/>
</dbReference>
<dbReference type="PROSITE" id="PS51257">
    <property type="entry name" value="PROKAR_LIPOPROTEIN"/>
    <property type="match status" value="1"/>
</dbReference>
<dbReference type="EMBL" id="JAUEIF010000013">
    <property type="protein sequence ID" value="MDN0026197.1"/>
    <property type="molecule type" value="Genomic_DNA"/>
</dbReference>
<dbReference type="InterPro" id="IPR011683">
    <property type="entry name" value="Glyco_hydro_53"/>
</dbReference>
<dbReference type="PANTHER" id="PTHR34983">
    <property type="entry name" value="ARABINOGALACTAN ENDO-BETA-1,4-GALACTANASE A"/>
    <property type="match status" value="1"/>
</dbReference>
<accession>A0AAW7JN18</accession>
<proteinExistence type="inferred from homology"/>
<reference evidence="8" key="1">
    <citation type="submission" date="2023-06" db="EMBL/GenBank/DDBJ databases">
        <authorList>
            <person name="Zeman M."/>
            <person name="Kubasova T."/>
            <person name="Jahodarova E."/>
            <person name="Nykrynova M."/>
            <person name="Rychlik I."/>
        </authorList>
    </citation>
    <scope>NUCLEOTIDE SEQUENCE</scope>
    <source>
        <strain evidence="8">ET15</strain>
        <strain evidence="7">ET37</strain>
    </source>
</reference>
<dbReference type="Gene3D" id="3.20.20.80">
    <property type="entry name" value="Glycosidases"/>
    <property type="match status" value="1"/>
</dbReference>
<dbReference type="PANTHER" id="PTHR34983:SF1">
    <property type="entry name" value="ARABINOGALACTAN ENDO-BETA-1,4-GALACTANASE A"/>
    <property type="match status" value="1"/>
</dbReference>
<comment type="similarity">
    <text evidence="2 6">Belongs to the glycosyl hydrolase 53 family.</text>
</comment>
<protein>
    <recommendedName>
        <fullName evidence="3 6">Arabinogalactan endo-beta-1,4-galactanase</fullName>
        <ecNumber evidence="3 6">3.2.1.89</ecNumber>
    </recommendedName>
</protein>
<organism evidence="8 10">
    <name type="scientific">Leyella lascolaii</name>
    <dbReference type="NCBI Taxonomy" id="1776379"/>
    <lineage>
        <taxon>Bacteria</taxon>
        <taxon>Pseudomonadati</taxon>
        <taxon>Bacteroidota</taxon>
        <taxon>Bacteroidia</taxon>
        <taxon>Bacteroidales</taxon>
        <taxon>Prevotellaceae</taxon>
        <taxon>Leyella</taxon>
    </lineage>
</organism>
<dbReference type="EC" id="3.2.1.89" evidence="3 6"/>
<name>A0AAW7JN18_9BACT</name>
<evidence type="ECO:0000256" key="4">
    <source>
        <dbReference type="ARBA" id="ARBA00022801"/>
    </source>
</evidence>
<evidence type="ECO:0000313" key="10">
    <source>
        <dbReference type="Proteomes" id="UP001168478"/>
    </source>
</evidence>
<evidence type="ECO:0000313" key="9">
    <source>
        <dbReference type="Proteomes" id="UP001167831"/>
    </source>
</evidence>
<dbReference type="Pfam" id="PF07745">
    <property type="entry name" value="Glyco_hydro_53"/>
    <property type="match status" value="1"/>
</dbReference>
<evidence type="ECO:0000256" key="1">
    <source>
        <dbReference type="ARBA" id="ARBA00001695"/>
    </source>
</evidence>
<evidence type="ECO:0000256" key="5">
    <source>
        <dbReference type="ARBA" id="ARBA00023295"/>
    </source>
</evidence>
<keyword evidence="4 6" id="KW-0378">Hydrolase</keyword>
<gene>
    <name evidence="7" type="ORF">QVN81_10895</name>
    <name evidence="8" type="ORF">QVN84_11815</name>
</gene>
<keyword evidence="5 6" id="KW-0326">Glycosidase</keyword>
<comment type="caution">
    <text evidence="8">The sequence shown here is derived from an EMBL/GenBank/DDBJ whole genome shotgun (WGS) entry which is preliminary data.</text>
</comment>
<comment type="catalytic activity">
    <reaction evidence="1 6">
        <text>The enzyme specifically hydrolyzes (1-&gt;4)-beta-D-galactosidic linkages in type I arabinogalactans.</text>
        <dbReference type="EC" id="3.2.1.89"/>
    </reaction>
</comment>
<evidence type="ECO:0000256" key="2">
    <source>
        <dbReference type="ARBA" id="ARBA00010687"/>
    </source>
</evidence>
<evidence type="ECO:0000256" key="3">
    <source>
        <dbReference type="ARBA" id="ARBA00012556"/>
    </source>
</evidence>
<sequence length="379" mass="42653">MKSILLAVFCAGVLVSCDDERPDFKEHEVVPPPVATSEFAGGAYISSVTEFESKGVRFYNKDGVETECTALMRQLGMNAIRLRVWVNPKDGFCDKSDVIAKAKRARALGMRLLIDFHYSDTWADPGTQKVPELWKDYDITGLAQALRDHTVDVLQGLKSNGIDVEWVQVGNETTSGMVWPEGRLMWDSCRSESFGRYAELSNAGYDAVKRVYPDATVIVHHDNGQYDTTWFYDELLQHGGKFDMIGLSLYPDHERWKKDIDNAAAYAKSMSWHFDVPVMIVETGYSNVDEVRAEKVMKELMARMVDVVSGVFYWEPEIYGGWDHTYCDGFWHTSPCVFGKKVVNNGAFTEKGEPSAALRALTRTASVADTSGMIHDMRD</sequence>
<dbReference type="RefSeq" id="WP_289825983.1">
    <property type="nucleotide sequence ID" value="NZ_JAUEIE010000013.1"/>
</dbReference>
<dbReference type="GO" id="GO:0015926">
    <property type="term" value="F:glucosidase activity"/>
    <property type="evidence" value="ECO:0007669"/>
    <property type="project" value="InterPro"/>
</dbReference>